<dbReference type="OrthoDB" id="2402960at2759"/>
<protein>
    <submittedName>
        <fullName evidence="2">Uncharacterized protein</fullName>
    </submittedName>
</protein>
<feature type="compositionally biased region" description="Low complexity" evidence="1">
    <location>
        <begin position="1"/>
        <end position="15"/>
    </location>
</feature>
<evidence type="ECO:0000313" key="2">
    <source>
        <dbReference type="EMBL" id="KAF2494404.1"/>
    </source>
</evidence>
<feature type="compositionally biased region" description="Basic residues" evidence="1">
    <location>
        <begin position="215"/>
        <end position="224"/>
    </location>
</feature>
<gene>
    <name evidence="2" type="ORF">BU16DRAFT_527530</name>
</gene>
<keyword evidence="3" id="KW-1185">Reference proteome</keyword>
<feature type="region of interest" description="Disordered" evidence="1">
    <location>
        <begin position="107"/>
        <end position="336"/>
    </location>
</feature>
<accession>A0A6A6QQF9</accession>
<feature type="compositionally biased region" description="Basic and acidic residues" evidence="1">
    <location>
        <begin position="155"/>
        <end position="174"/>
    </location>
</feature>
<dbReference type="EMBL" id="MU004190">
    <property type="protein sequence ID" value="KAF2494404.1"/>
    <property type="molecule type" value="Genomic_DNA"/>
</dbReference>
<name>A0A6A6QQF9_9PEZI</name>
<proteinExistence type="predicted"/>
<organism evidence="2 3">
    <name type="scientific">Lophium mytilinum</name>
    <dbReference type="NCBI Taxonomy" id="390894"/>
    <lineage>
        <taxon>Eukaryota</taxon>
        <taxon>Fungi</taxon>
        <taxon>Dikarya</taxon>
        <taxon>Ascomycota</taxon>
        <taxon>Pezizomycotina</taxon>
        <taxon>Dothideomycetes</taxon>
        <taxon>Pleosporomycetidae</taxon>
        <taxon>Mytilinidiales</taxon>
        <taxon>Mytilinidiaceae</taxon>
        <taxon>Lophium</taxon>
    </lineage>
</organism>
<sequence length="336" mass="35598">MQASAHAPAVHAPPVESEELEKDVVAKKVANGEGDAEIEGEVAKPTLPQTPAREGAVRGDRSGTGGVKRTKLTEAELSARLASISLKNSLRTAAHARAEADLASFEAREAQAAHHNAEKRKQLQQRQKADRQNRAQMMGERERNAQRKLQAMGGREWDLEKEKGFGGTGEEQRGGARRGAFGGVVGGVPAARSEDTREDEAPSTPSHRGGERGGRGRGRGRGGRGGRGDAAASTPHAEHTPKAQPKAQKPPGADDFPDLPAKQKKVEETAGEKPKILDFPIKGKAAKLDTNVATETKESKETVASPRPGQLKQQESFGLPSPAAGRSWADQVEGAS</sequence>
<feature type="compositionally biased region" description="Basic and acidic residues" evidence="1">
    <location>
        <begin position="107"/>
        <end position="145"/>
    </location>
</feature>
<evidence type="ECO:0000313" key="3">
    <source>
        <dbReference type="Proteomes" id="UP000799750"/>
    </source>
</evidence>
<feature type="region of interest" description="Disordered" evidence="1">
    <location>
        <begin position="1"/>
        <end position="71"/>
    </location>
</feature>
<dbReference type="Proteomes" id="UP000799750">
    <property type="component" value="Unassembled WGS sequence"/>
</dbReference>
<dbReference type="AlphaFoldDB" id="A0A6A6QQF9"/>
<feature type="compositionally biased region" description="Basic and acidic residues" evidence="1">
    <location>
        <begin position="264"/>
        <end position="276"/>
    </location>
</feature>
<reference evidence="2" key="1">
    <citation type="journal article" date="2020" name="Stud. Mycol.">
        <title>101 Dothideomycetes genomes: a test case for predicting lifestyles and emergence of pathogens.</title>
        <authorList>
            <person name="Haridas S."/>
            <person name="Albert R."/>
            <person name="Binder M."/>
            <person name="Bloem J."/>
            <person name="Labutti K."/>
            <person name="Salamov A."/>
            <person name="Andreopoulos B."/>
            <person name="Baker S."/>
            <person name="Barry K."/>
            <person name="Bills G."/>
            <person name="Bluhm B."/>
            <person name="Cannon C."/>
            <person name="Castanera R."/>
            <person name="Culley D."/>
            <person name="Daum C."/>
            <person name="Ezra D."/>
            <person name="Gonzalez J."/>
            <person name="Henrissat B."/>
            <person name="Kuo A."/>
            <person name="Liang C."/>
            <person name="Lipzen A."/>
            <person name="Lutzoni F."/>
            <person name="Magnuson J."/>
            <person name="Mondo S."/>
            <person name="Nolan M."/>
            <person name="Ohm R."/>
            <person name="Pangilinan J."/>
            <person name="Park H.-J."/>
            <person name="Ramirez L."/>
            <person name="Alfaro M."/>
            <person name="Sun H."/>
            <person name="Tritt A."/>
            <person name="Yoshinaga Y."/>
            <person name="Zwiers L.-H."/>
            <person name="Turgeon B."/>
            <person name="Goodwin S."/>
            <person name="Spatafora J."/>
            <person name="Crous P."/>
            <person name="Grigoriev I."/>
        </authorList>
    </citation>
    <scope>NUCLEOTIDE SEQUENCE</scope>
    <source>
        <strain evidence="2">CBS 269.34</strain>
    </source>
</reference>
<feature type="compositionally biased region" description="Low complexity" evidence="1">
    <location>
        <begin position="242"/>
        <end position="251"/>
    </location>
</feature>
<evidence type="ECO:0000256" key="1">
    <source>
        <dbReference type="SAM" id="MobiDB-lite"/>
    </source>
</evidence>